<dbReference type="OrthoDB" id="5590282at2759"/>
<proteinExistence type="inferred from homology"/>
<dbReference type="CDD" id="cd20544">
    <property type="entry name" value="CYCLIN_AtCycD-like_rpt2"/>
    <property type="match status" value="1"/>
</dbReference>
<dbReference type="SUPFAM" id="SSF47954">
    <property type="entry name" value="Cyclin-like"/>
    <property type="match status" value="2"/>
</dbReference>
<feature type="domain" description="Cyclin C-terminal" evidence="8">
    <location>
        <begin position="218"/>
        <end position="341"/>
    </location>
</feature>
<dbReference type="InterPro" id="IPR048258">
    <property type="entry name" value="Cyclins_cyclin-box"/>
</dbReference>
<gene>
    <name evidence="9" type="ORF">NE237_022536</name>
</gene>
<evidence type="ECO:0000259" key="8">
    <source>
        <dbReference type="SMART" id="SM01332"/>
    </source>
</evidence>
<dbReference type="Pfam" id="PF02984">
    <property type="entry name" value="Cyclin_C"/>
    <property type="match status" value="1"/>
</dbReference>
<dbReference type="EMBL" id="JAMYWD010000008">
    <property type="protein sequence ID" value="KAJ4962597.1"/>
    <property type="molecule type" value="Genomic_DNA"/>
</dbReference>
<keyword evidence="10" id="KW-1185">Reference proteome</keyword>
<comment type="caution">
    <text evidence="9">The sequence shown here is derived from an EMBL/GenBank/DDBJ whole genome shotgun (WGS) entry which is preliminary data.</text>
</comment>
<accession>A0A9Q0K4K0</accession>
<evidence type="ECO:0000256" key="1">
    <source>
        <dbReference type="ARBA" id="ARBA00009065"/>
    </source>
</evidence>
<dbReference type="PROSITE" id="PS00292">
    <property type="entry name" value="CYCLINS"/>
    <property type="match status" value="1"/>
</dbReference>
<dbReference type="PANTHER" id="PTHR10177">
    <property type="entry name" value="CYCLINS"/>
    <property type="match status" value="1"/>
</dbReference>
<feature type="region of interest" description="Disordered" evidence="6">
    <location>
        <begin position="351"/>
        <end position="372"/>
    </location>
</feature>
<reference evidence="9" key="1">
    <citation type="journal article" date="2023" name="Plant J.">
        <title>The genome of the king protea, Protea cynaroides.</title>
        <authorList>
            <person name="Chang J."/>
            <person name="Duong T.A."/>
            <person name="Schoeman C."/>
            <person name="Ma X."/>
            <person name="Roodt D."/>
            <person name="Barker N."/>
            <person name="Li Z."/>
            <person name="Van de Peer Y."/>
            <person name="Mizrachi E."/>
        </authorList>
    </citation>
    <scope>NUCLEOTIDE SEQUENCE</scope>
    <source>
        <tissue evidence="9">Young leaves</tissue>
    </source>
</reference>
<evidence type="ECO:0000256" key="2">
    <source>
        <dbReference type="ARBA" id="ARBA00022618"/>
    </source>
</evidence>
<dbReference type="InterPro" id="IPR004367">
    <property type="entry name" value="Cyclin_C-dom"/>
</dbReference>
<dbReference type="InterPro" id="IPR036915">
    <property type="entry name" value="Cyclin-like_sf"/>
</dbReference>
<evidence type="ECO:0000256" key="6">
    <source>
        <dbReference type="SAM" id="MobiDB-lite"/>
    </source>
</evidence>
<keyword evidence="2" id="KW-0132">Cell division</keyword>
<evidence type="ECO:0000313" key="10">
    <source>
        <dbReference type="Proteomes" id="UP001141806"/>
    </source>
</evidence>
<dbReference type="SMART" id="SM01332">
    <property type="entry name" value="Cyclin_C"/>
    <property type="match status" value="1"/>
</dbReference>
<sequence length="372" mass="41481">MRFEGAREDSQNCVMAPSFDCSTSNLLCAEDNNSIMSFSDVGCDGFEGFCSGDACLTQNHRTLNQNHSFHDGEFLIGLSLQTEGYLSLMVDKECQHLPRDDYLKRLRSGELDLGIRSEAIDWIRKVHSYYSFGPLSAYLSINYLDRFVSAYELPREKAWMMQLLAVACLSLAAKMEEAEVPLSLDLQVVDSKFVFEARTIQRMELLVLGTLKWRMQAVTPFSFIDYFLRKINDDQQPPKMSICRAVQLILGTIKGIDFLGFRPSEVAAAVAISVSLENKTVDIDKAVSCFKHVEKERVMECVELIRNVLLICGSVKLASSSAPSVPQSPIGVLDAACLSYKTNETVGSCANSSLTTPDTKRRKLNRPSEVDS</sequence>
<dbReference type="FunFam" id="1.10.472.10:FF:000040">
    <property type="entry name" value="D6-type cyclin"/>
    <property type="match status" value="1"/>
</dbReference>
<protein>
    <submittedName>
        <fullName evidence="9">Uncharacterized protein</fullName>
    </submittedName>
</protein>
<dbReference type="FunFam" id="1.10.472.10:FF:000034">
    <property type="entry name" value="D2/4-type cyclin"/>
    <property type="match status" value="1"/>
</dbReference>
<keyword evidence="4" id="KW-0131">Cell cycle</keyword>
<dbReference type="Pfam" id="PF00134">
    <property type="entry name" value="Cyclin_N"/>
    <property type="match status" value="1"/>
</dbReference>
<dbReference type="InterPro" id="IPR006671">
    <property type="entry name" value="Cyclin_N"/>
</dbReference>
<keyword evidence="3 5" id="KW-0195">Cyclin</keyword>
<evidence type="ECO:0000313" key="9">
    <source>
        <dbReference type="EMBL" id="KAJ4962597.1"/>
    </source>
</evidence>
<dbReference type="Proteomes" id="UP001141806">
    <property type="component" value="Unassembled WGS sequence"/>
</dbReference>
<feature type="domain" description="Cyclin-like" evidence="7">
    <location>
        <begin position="121"/>
        <end position="209"/>
    </location>
</feature>
<dbReference type="InterPro" id="IPR039361">
    <property type="entry name" value="Cyclin"/>
</dbReference>
<name>A0A9Q0K4K0_9MAGN</name>
<organism evidence="9 10">
    <name type="scientific">Protea cynaroides</name>
    <dbReference type="NCBI Taxonomy" id="273540"/>
    <lineage>
        <taxon>Eukaryota</taxon>
        <taxon>Viridiplantae</taxon>
        <taxon>Streptophyta</taxon>
        <taxon>Embryophyta</taxon>
        <taxon>Tracheophyta</taxon>
        <taxon>Spermatophyta</taxon>
        <taxon>Magnoliopsida</taxon>
        <taxon>Proteales</taxon>
        <taxon>Proteaceae</taxon>
        <taxon>Protea</taxon>
    </lineage>
</organism>
<dbReference type="Gene3D" id="1.10.472.10">
    <property type="entry name" value="Cyclin-like"/>
    <property type="match status" value="2"/>
</dbReference>
<dbReference type="SMART" id="SM00385">
    <property type="entry name" value="CYCLIN"/>
    <property type="match status" value="1"/>
</dbReference>
<dbReference type="AlphaFoldDB" id="A0A9Q0K4K0"/>
<dbReference type="GO" id="GO:0051301">
    <property type="term" value="P:cell division"/>
    <property type="evidence" value="ECO:0007669"/>
    <property type="project" value="UniProtKB-KW"/>
</dbReference>
<comment type="similarity">
    <text evidence="1">Belongs to the cyclin family. Cyclin D subfamily.</text>
</comment>
<dbReference type="CDD" id="cd20543">
    <property type="entry name" value="CYCLIN_AtCycD-like_rpt1"/>
    <property type="match status" value="1"/>
</dbReference>
<dbReference type="InterPro" id="IPR013763">
    <property type="entry name" value="Cyclin-like_dom"/>
</dbReference>
<evidence type="ECO:0000256" key="5">
    <source>
        <dbReference type="RuleBase" id="RU000383"/>
    </source>
</evidence>
<evidence type="ECO:0000256" key="3">
    <source>
        <dbReference type="ARBA" id="ARBA00023127"/>
    </source>
</evidence>
<evidence type="ECO:0000256" key="4">
    <source>
        <dbReference type="ARBA" id="ARBA00023306"/>
    </source>
</evidence>
<evidence type="ECO:0000259" key="7">
    <source>
        <dbReference type="SMART" id="SM00385"/>
    </source>
</evidence>